<name>A0A132NST3_GIAIN</name>
<evidence type="ECO:0000256" key="1">
    <source>
        <dbReference type="SAM" id="MobiDB-lite"/>
    </source>
</evidence>
<dbReference type="OrthoDB" id="10252295at2759"/>
<accession>A0A132NST3</accession>
<sequence length="214" mass="23353">MDTATMAYSMLTESYNKIRAICERYNVVVETEEAYTRPVGAAFQRDAFPTPDLENVTGYGLIADTNINMTGGLSNILEEPAPETRDLSVARSLLYTADLPPLPLDDKEPNDFRDLLDPAEHEIAEAQESTRISANEQILTHNPDLVASLQNGVIVPGDTRLLVSSNPGLFSNYAEHRSMDSSHTVHLKSPHEELVSDPPGARLGTPVRAPLGAI</sequence>
<evidence type="ECO:0000313" key="2">
    <source>
        <dbReference type="EMBL" id="KWX13088.1"/>
    </source>
</evidence>
<dbReference type="AlphaFoldDB" id="A0A132NST3"/>
<reference evidence="2 3" key="1">
    <citation type="journal article" date="2015" name="Mol. Biochem. Parasitol.">
        <title>Identification of polymorphic genes for use in assemblage B genotyping assays through comparative genomics of multiple assemblage B Giardia duodenalis isolates.</title>
        <authorList>
            <person name="Wielinga C."/>
            <person name="Thompson R.C."/>
            <person name="Monis P."/>
            <person name="Ryan U."/>
        </authorList>
    </citation>
    <scope>NUCLEOTIDE SEQUENCE [LARGE SCALE GENOMIC DNA]</scope>
    <source>
        <strain evidence="2 3">BAH15c1</strain>
    </source>
</reference>
<dbReference type="EMBL" id="JXTI01000084">
    <property type="protein sequence ID" value="KWX13088.1"/>
    <property type="molecule type" value="Genomic_DNA"/>
</dbReference>
<protein>
    <submittedName>
        <fullName evidence="2">Uncharacterized protein</fullName>
    </submittedName>
</protein>
<proteinExistence type="predicted"/>
<comment type="caution">
    <text evidence="2">The sequence shown here is derived from an EMBL/GenBank/DDBJ whole genome shotgun (WGS) entry which is preliminary data.</text>
</comment>
<dbReference type="VEuPathDB" id="GiardiaDB:QR46_2913"/>
<feature type="region of interest" description="Disordered" evidence="1">
    <location>
        <begin position="191"/>
        <end position="214"/>
    </location>
</feature>
<evidence type="ECO:0000313" key="3">
    <source>
        <dbReference type="Proteomes" id="UP000070089"/>
    </source>
</evidence>
<organism evidence="2 3">
    <name type="scientific">Giardia duodenalis assemblage B</name>
    <dbReference type="NCBI Taxonomy" id="1394984"/>
    <lineage>
        <taxon>Eukaryota</taxon>
        <taxon>Metamonada</taxon>
        <taxon>Diplomonadida</taxon>
        <taxon>Hexamitidae</taxon>
        <taxon>Giardiinae</taxon>
        <taxon>Giardia</taxon>
    </lineage>
</organism>
<gene>
    <name evidence="2" type="ORF">QR46_2913</name>
</gene>
<dbReference type="Proteomes" id="UP000070089">
    <property type="component" value="Unassembled WGS sequence"/>
</dbReference>